<evidence type="ECO:0000256" key="7">
    <source>
        <dbReference type="ARBA" id="ARBA00022741"/>
    </source>
</evidence>
<dbReference type="Pfam" id="PF01467">
    <property type="entry name" value="CTP_transf_like"/>
    <property type="match status" value="1"/>
</dbReference>
<dbReference type="GO" id="GO:0004515">
    <property type="term" value="F:nicotinate-nucleotide adenylyltransferase activity"/>
    <property type="evidence" value="ECO:0007669"/>
    <property type="project" value="UniProtKB-EC"/>
</dbReference>
<evidence type="ECO:0000256" key="10">
    <source>
        <dbReference type="ARBA" id="ARBA00048721"/>
    </source>
</evidence>
<evidence type="ECO:0000256" key="6">
    <source>
        <dbReference type="ARBA" id="ARBA00022695"/>
    </source>
</evidence>
<evidence type="ECO:0000259" key="12">
    <source>
        <dbReference type="Pfam" id="PF01467"/>
    </source>
</evidence>
<keyword evidence="4 11" id="KW-0662">Pyridine nucleotide biosynthesis</keyword>
<evidence type="ECO:0000256" key="11">
    <source>
        <dbReference type="HAMAP-Rule" id="MF_00244"/>
    </source>
</evidence>
<organism evidence="13 14">
    <name type="scientific">Corallincola platygyrae</name>
    <dbReference type="NCBI Taxonomy" id="1193278"/>
    <lineage>
        <taxon>Bacteria</taxon>
        <taxon>Pseudomonadati</taxon>
        <taxon>Pseudomonadota</taxon>
        <taxon>Gammaproteobacteria</taxon>
        <taxon>Alteromonadales</taxon>
        <taxon>Psychromonadaceae</taxon>
        <taxon>Corallincola</taxon>
    </lineage>
</organism>
<reference evidence="14" key="1">
    <citation type="journal article" date="2019" name="Int. J. Syst. Evol. Microbiol.">
        <title>The Global Catalogue of Microorganisms (GCM) 10K type strain sequencing project: providing services to taxonomists for standard genome sequencing and annotation.</title>
        <authorList>
            <consortium name="The Broad Institute Genomics Platform"/>
            <consortium name="The Broad Institute Genome Sequencing Center for Infectious Disease"/>
            <person name="Wu L."/>
            <person name="Ma J."/>
        </authorList>
    </citation>
    <scope>NUCLEOTIDE SEQUENCE [LARGE SCALE GENOMIC DNA]</scope>
    <source>
        <strain evidence="14">CGMCC 1.10992</strain>
    </source>
</reference>
<gene>
    <name evidence="11 13" type="primary">nadD</name>
    <name evidence="13" type="ORF">ACFSJ3_17830</name>
</gene>
<dbReference type="PANTHER" id="PTHR39321:SF3">
    <property type="entry name" value="PHOSPHOPANTETHEINE ADENYLYLTRANSFERASE"/>
    <property type="match status" value="1"/>
</dbReference>
<keyword evidence="5 11" id="KW-0808">Transferase</keyword>
<evidence type="ECO:0000256" key="2">
    <source>
        <dbReference type="ARBA" id="ARBA00005019"/>
    </source>
</evidence>
<comment type="similarity">
    <text evidence="3 11">Belongs to the NadD family.</text>
</comment>
<comment type="pathway">
    <text evidence="2 11">Cofactor biosynthesis; NAD(+) biosynthesis; deamido-NAD(+) from nicotinate D-ribonucleotide: step 1/1.</text>
</comment>
<dbReference type="EC" id="2.7.7.18" evidence="11"/>
<dbReference type="EMBL" id="JBHUHT010000029">
    <property type="protein sequence ID" value="MFD2097851.1"/>
    <property type="molecule type" value="Genomic_DNA"/>
</dbReference>
<dbReference type="RefSeq" id="WP_345342173.1">
    <property type="nucleotide sequence ID" value="NZ_BAABLI010000033.1"/>
</dbReference>
<dbReference type="InterPro" id="IPR014729">
    <property type="entry name" value="Rossmann-like_a/b/a_fold"/>
</dbReference>
<protein>
    <recommendedName>
        <fullName evidence="11">Probable nicotinate-nucleotide adenylyltransferase</fullName>
        <ecNumber evidence="11">2.7.7.18</ecNumber>
    </recommendedName>
    <alternativeName>
        <fullName evidence="11">Deamido-NAD(+) diphosphorylase</fullName>
    </alternativeName>
    <alternativeName>
        <fullName evidence="11">Deamido-NAD(+) pyrophosphorylase</fullName>
    </alternativeName>
    <alternativeName>
        <fullName evidence="11">Nicotinate mononucleotide adenylyltransferase</fullName>
        <shortName evidence="11">NaMN adenylyltransferase</shortName>
    </alternativeName>
</protein>
<keyword evidence="8 11" id="KW-0067">ATP-binding</keyword>
<dbReference type="NCBIfam" id="NF000840">
    <property type="entry name" value="PRK00071.1-3"/>
    <property type="match status" value="1"/>
</dbReference>
<evidence type="ECO:0000256" key="8">
    <source>
        <dbReference type="ARBA" id="ARBA00022840"/>
    </source>
</evidence>
<sequence>MSSALTTIGLLGGTFDPIHIGHLRPALDIKQAIGLDKLLLLPNHVPPHRDTPRATSAQRKKMVELAISGIVGLSVDDRELKHDKPSYTVDTLAELRADYPEASISFLMGMDSLRSLPSWHRWHELLDLAHIVVSHRPGWKPPTDGEAAELLANYSAKPEVIREKKAGHIILVNAPQIDISSTRIRHLIKHHQDTSFLMPDAVKQYIEQLSLYR</sequence>
<dbReference type="HAMAP" id="MF_00244">
    <property type="entry name" value="NaMN_adenylyltr"/>
    <property type="match status" value="1"/>
</dbReference>
<dbReference type="InterPro" id="IPR005248">
    <property type="entry name" value="NadD/NMNAT"/>
</dbReference>
<comment type="caution">
    <text evidence="13">The sequence shown here is derived from an EMBL/GenBank/DDBJ whole genome shotgun (WGS) entry which is preliminary data.</text>
</comment>
<evidence type="ECO:0000256" key="5">
    <source>
        <dbReference type="ARBA" id="ARBA00022679"/>
    </source>
</evidence>
<keyword evidence="14" id="KW-1185">Reference proteome</keyword>
<dbReference type="InterPro" id="IPR004821">
    <property type="entry name" value="Cyt_trans-like"/>
</dbReference>
<evidence type="ECO:0000256" key="4">
    <source>
        <dbReference type="ARBA" id="ARBA00022642"/>
    </source>
</evidence>
<accession>A0ABW4XQN7</accession>
<evidence type="ECO:0000256" key="1">
    <source>
        <dbReference type="ARBA" id="ARBA00002324"/>
    </source>
</evidence>
<dbReference type="PANTHER" id="PTHR39321">
    <property type="entry name" value="NICOTINATE-NUCLEOTIDE ADENYLYLTRANSFERASE-RELATED"/>
    <property type="match status" value="1"/>
</dbReference>
<comment type="function">
    <text evidence="1 11">Catalyzes the reversible adenylation of nicotinate mononucleotide (NaMN) to nicotinic acid adenine dinucleotide (NaAD).</text>
</comment>
<feature type="domain" description="Cytidyltransferase-like" evidence="12">
    <location>
        <begin position="10"/>
        <end position="186"/>
    </location>
</feature>
<evidence type="ECO:0000313" key="14">
    <source>
        <dbReference type="Proteomes" id="UP001597380"/>
    </source>
</evidence>
<evidence type="ECO:0000256" key="3">
    <source>
        <dbReference type="ARBA" id="ARBA00009014"/>
    </source>
</evidence>
<dbReference type="NCBIfam" id="NF000839">
    <property type="entry name" value="PRK00071.1-1"/>
    <property type="match status" value="1"/>
</dbReference>
<dbReference type="SUPFAM" id="SSF52374">
    <property type="entry name" value="Nucleotidylyl transferase"/>
    <property type="match status" value="1"/>
</dbReference>
<dbReference type="Proteomes" id="UP001597380">
    <property type="component" value="Unassembled WGS sequence"/>
</dbReference>
<dbReference type="NCBIfam" id="TIGR00482">
    <property type="entry name" value="nicotinate (nicotinamide) nucleotide adenylyltransferase"/>
    <property type="match status" value="1"/>
</dbReference>
<keyword evidence="6 11" id="KW-0548">Nucleotidyltransferase</keyword>
<dbReference type="CDD" id="cd02165">
    <property type="entry name" value="NMNAT"/>
    <property type="match status" value="1"/>
</dbReference>
<keyword evidence="7 11" id="KW-0547">Nucleotide-binding</keyword>
<proteinExistence type="inferred from homology"/>
<comment type="catalytic activity">
    <reaction evidence="10 11">
        <text>nicotinate beta-D-ribonucleotide + ATP + H(+) = deamido-NAD(+) + diphosphate</text>
        <dbReference type="Rhea" id="RHEA:22860"/>
        <dbReference type="ChEBI" id="CHEBI:15378"/>
        <dbReference type="ChEBI" id="CHEBI:30616"/>
        <dbReference type="ChEBI" id="CHEBI:33019"/>
        <dbReference type="ChEBI" id="CHEBI:57502"/>
        <dbReference type="ChEBI" id="CHEBI:58437"/>
        <dbReference type="EC" id="2.7.7.18"/>
    </reaction>
</comment>
<dbReference type="NCBIfam" id="TIGR00125">
    <property type="entry name" value="cyt_tran_rel"/>
    <property type="match status" value="1"/>
</dbReference>
<keyword evidence="9 11" id="KW-0520">NAD</keyword>
<name>A0ABW4XQN7_9GAMM</name>
<dbReference type="Gene3D" id="3.40.50.620">
    <property type="entry name" value="HUPs"/>
    <property type="match status" value="1"/>
</dbReference>
<evidence type="ECO:0000256" key="9">
    <source>
        <dbReference type="ARBA" id="ARBA00023027"/>
    </source>
</evidence>
<evidence type="ECO:0000313" key="13">
    <source>
        <dbReference type="EMBL" id="MFD2097851.1"/>
    </source>
</evidence>